<dbReference type="AlphaFoldDB" id="A0A0F9LZS9"/>
<gene>
    <name evidence="1" type="ORF">LCGC14_1520670</name>
</gene>
<dbReference type="EMBL" id="LAZR01011274">
    <property type="protein sequence ID" value="KKM62532.1"/>
    <property type="molecule type" value="Genomic_DNA"/>
</dbReference>
<reference evidence="1" key="1">
    <citation type="journal article" date="2015" name="Nature">
        <title>Complex archaea that bridge the gap between prokaryotes and eukaryotes.</title>
        <authorList>
            <person name="Spang A."/>
            <person name="Saw J.H."/>
            <person name="Jorgensen S.L."/>
            <person name="Zaremba-Niedzwiedzka K."/>
            <person name="Martijn J."/>
            <person name="Lind A.E."/>
            <person name="van Eijk R."/>
            <person name="Schleper C."/>
            <person name="Guy L."/>
            <person name="Ettema T.J."/>
        </authorList>
    </citation>
    <scope>NUCLEOTIDE SEQUENCE</scope>
</reference>
<accession>A0A0F9LZS9</accession>
<evidence type="ECO:0000313" key="1">
    <source>
        <dbReference type="EMBL" id="KKM62532.1"/>
    </source>
</evidence>
<organism evidence="1">
    <name type="scientific">marine sediment metagenome</name>
    <dbReference type="NCBI Taxonomy" id="412755"/>
    <lineage>
        <taxon>unclassified sequences</taxon>
        <taxon>metagenomes</taxon>
        <taxon>ecological metagenomes</taxon>
    </lineage>
</organism>
<name>A0A0F9LZS9_9ZZZZ</name>
<protein>
    <submittedName>
        <fullName evidence="1">Uncharacterized protein</fullName>
    </submittedName>
</protein>
<sequence length="64" mass="6686">MKTSKLIIISILFLILCGSSVLTNDELGRGPDGDSPIDDLIDVEISAKLNPSPPAPDPGEDPAI</sequence>
<proteinExistence type="predicted"/>
<comment type="caution">
    <text evidence="1">The sequence shown here is derived from an EMBL/GenBank/DDBJ whole genome shotgun (WGS) entry which is preliminary data.</text>
</comment>